<dbReference type="EMBL" id="SLUP01000009">
    <property type="protein sequence ID" value="TCL63383.1"/>
    <property type="molecule type" value="Genomic_DNA"/>
</dbReference>
<protein>
    <submittedName>
        <fullName evidence="1">Uncharacterized protein</fullName>
    </submittedName>
</protein>
<organism evidence="1 2">
    <name type="scientific">Mariniflexile fucanivorans</name>
    <dbReference type="NCBI Taxonomy" id="264023"/>
    <lineage>
        <taxon>Bacteria</taxon>
        <taxon>Pseudomonadati</taxon>
        <taxon>Bacteroidota</taxon>
        <taxon>Flavobacteriia</taxon>
        <taxon>Flavobacteriales</taxon>
        <taxon>Flavobacteriaceae</taxon>
        <taxon>Mariniflexile</taxon>
    </lineage>
</organism>
<comment type="caution">
    <text evidence="1">The sequence shown here is derived from an EMBL/GenBank/DDBJ whole genome shotgun (WGS) entry which is preliminary data.</text>
</comment>
<evidence type="ECO:0000313" key="1">
    <source>
        <dbReference type="EMBL" id="TCL63383.1"/>
    </source>
</evidence>
<gene>
    <name evidence="1" type="ORF">EV196_1097</name>
</gene>
<sequence length="36" mass="4338">MNFKRGVYLEQKSKLQTKVVILNEEIGKYSSWHINR</sequence>
<proteinExistence type="predicted"/>
<dbReference type="AlphaFoldDB" id="A0A4R1RC48"/>
<accession>A0A4R1RC48</accession>
<reference evidence="1 2" key="1">
    <citation type="submission" date="2019-03" db="EMBL/GenBank/DDBJ databases">
        <title>Genomic Encyclopedia of Type Strains, Phase IV (KMG-IV): sequencing the most valuable type-strain genomes for metagenomic binning, comparative biology and taxonomic classification.</title>
        <authorList>
            <person name="Goeker M."/>
        </authorList>
    </citation>
    <scope>NUCLEOTIDE SEQUENCE [LARGE SCALE GENOMIC DNA]</scope>
    <source>
        <strain evidence="1 2">DSM 18792</strain>
    </source>
</reference>
<name>A0A4R1RC48_9FLAO</name>
<evidence type="ECO:0000313" key="2">
    <source>
        <dbReference type="Proteomes" id="UP000295455"/>
    </source>
</evidence>
<dbReference type="Proteomes" id="UP000295455">
    <property type="component" value="Unassembled WGS sequence"/>
</dbReference>
<keyword evidence="2" id="KW-1185">Reference proteome</keyword>